<comment type="caution">
    <text evidence="2">The sequence shown here is derived from an EMBL/GenBank/DDBJ whole genome shotgun (WGS) entry which is preliminary data.</text>
</comment>
<protein>
    <submittedName>
        <fullName evidence="2">Uncharacterized protein</fullName>
    </submittedName>
</protein>
<organism evidence="2 3">
    <name type="scientific">Thelonectria olida</name>
    <dbReference type="NCBI Taxonomy" id="1576542"/>
    <lineage>
        <taxon>Eukaryota</taxon>
        <taxon>Fungi</taxon>
        <taxon>Dikarya</taxon>
        <taxon>Ascomycota</taxon>
        <taxon>Pezizomycotina</taxon>
        <taxon>Sordariomycetes</taxon>
        <taxon>Hypocreomycetidae</taxon>
        <taxon>Hypocreales</taxon>
        <taxon>Nectriaceae</taxon>
        <taxon>Thelonectria</taxon>
    </lineage>
</organism>
<dbReference type="OrthoDB" id="5143345at2759"/>
<keyword evidence="3" id="KW-1185">Reference proteome</keyword>
<evidence type="ECO:0000256" key="1">
    <source>
        <dbReference type="SAM" id="MobiDB-lite"/>
    </source>
</evidence>
<reference evidence="2 3" key="1">
    <citation type="journal article" date="2021" name="Nat. Commun.">
        <title>Genetic determinants of endophytism in the Arabidopsis root mycobiome.</title>
        <authorList>
            <person name="Mesny F."/>
            <person name="Miyauchi S."/>
            <person name="Thiergart T."/>
            <person name="Pickel B."/>
            <person name="Atanasova L."/>
            <person name="Karlsson M."/>
            <person name="Huettel B."/>
            <person name="Barry K.W."/>
            <person name="Haridas S."/>
            <person name="Chen C."/>
            <person name="Bauer D."/>
            <person name="Andreopoulos W."/>
            <person name="Pangilinan J."/>
            <person name="LaButti K."/>
            <person name="Riley R."/>
            <person name="Lipzen A."/>
            <person name="Clum A."/>
            <person name="Drula E."/>
            <person name="Henrissat B."/>
            <person name="Kohler A."/>
            <person name="Grigoriev I.V."/>
            <person name="Martin F.M."/>
            <person name="Hacquard S."/>
        </authorList>
    </citation>
    <scope>NUCLEOTIDE SEQUENCE [LARGE SCALE GENOMIC DNA]</scope>
    <source>
        <strain evidence="2 3">MPI-CAGE-CH-0241</strain>
    </source>
</reference>
<sequence>MPQIRSTQGSESIPSDDARQEDTSADSIPADRILCVRTIDQTIEHIPVDVFKRLEAPPDDDEWVGCLVQADQLDSNTFLWAQVKHLPPIQVVGKTSDGESYMVAVASSRLQSLRDLRLPFLRAPENSFYHSVSEPSHTEARVHGKWEARQKSESRYVQNAVQGILSKRGRGLGRYYRRNTRNRHLLPPIEWAVLMKDIQTAPSKVFDLFCLSCLFLALRLLDDLCGESALELVRRDREAWMKHFRELGKVKTRWPVERTRAEMQEVSLLRAVFASAGGRRDAAQLNFDEKRSANDNLAVLGNLFDIEPTGPVSFGGSGALNPSDLLLKFKPFQCNELDVAKLQQQIPPPIMFPITIYGTLPADLINALQYQTVTTAQCMIQDTYREMPWLREPENDLPLFLCQCAILQVGDESFLKWMASANGQSEYRRIIAGLPLDSADEVLEPVHDSYWSDFLQHLNGHELRNRRTMWEKMACSFRRVGGYHRKTLCWLDATASEAPLPQHWLDGLPDQYWRYRLEETHGDALDRVRNDLEATKALMAGGCGLGEKVEEWEMVCKD</sequence>
<proteinExistence type="predicted"/>
<gene>
    <name evidence="2" type="ORF">B0T10DRAFT_609089</name>
</gene>
<accession>A0A9P9ALU3</accession>
<evidence type="ECO:0000313" key="2">
    <source>
        <dbReference type="EMBL" id="KAH6883855.1"/>
    </source>
</evidence>
<name>A0A9P9ALU3_9HYPO</name>
<dbReference type="AlphaFoldDB" id="A0A9P9ALU3"/>
<feature type="region of interest" description="Disordered" evidence="1">
    <location>
        <begin position="1"/>
        <end position="26"/>
    </location>
</feature>
<feature type="compositionally biased region" description="Polar residues" evidence="1">
    <location>
        <begin position="1"/>
        <end position="13"/>
    </location>
</feature>
<dbReference type="Proteomes" id="UP000777438">
    <property type="component" value="Unassembled WGS sequence"/>
</dbReference>
<dbReference type="EMBL" id="JAGPYM010000022">
    <property type="protein sequence ID" value="KAH6883855.1"/>
    <property type="molecule type" value="Genomic_DNA"/>
</dbReference>
<evidence type="ECO:0000313" key="3">
    <source>
        <dbReference type="Proteomes" id="UP000777438"/>
    </source>
</evidence>